<evidence type="ECO:0000256" key="2">
    <source>
        <dbReference type="ARBA" id="ARBA00023125"/>
    </source>
</evidence>
<dbReference type="SUPFAM" id="SSF46689">
    <property type="entry name" value="Homeodomain-like"/>
    <property type="match status" value="1"/>
</dbReference>
<evidence type="ECO:0000259" key="5">
    <source>
        <dbReference type="PROSITE" id="PS50977"/>
    </source>
</evidence>
<name>A0A917CTI4_9GAMM</name>
<dbReference type="Pfam" id="PF00440">
    <property type="entry name" value="TetR_N"/>
    <property type="match status" value="1"/>
</dbReference>
<dbReference type="EMBL" id="BMFO01000005">
    <property type="protein sequence ID" value="GGF97903.1"/>
    <property type="molecule type" value="Genomic_DNA"/>
</dbReference>
<dbReference type="GO" id="GO:0003700">
    <property type="term" value="F:DNA-binding transcription factor activity"/>
    <property type="evidence" value="ECO:0007669"/>
    <property type="project" value="TreeGrafter"/>
</dbReference>
<dbReference type="InterPro" id="IPR050109">
    <property type="entry name" value="HTH-type_TetR-like_transc_reg"/>
</dbReference>
<dbReference type="PROSITE" id="PS50977">
    <property type="entry name" value="HTH_TETR_2"/>
    <property type="match status" value="1"/>
</dbReference>
<keyword evidence="3" id="KW-0804">Transcription</keyword>
<dbReference type="Gene3D" id="1.10.10.60">
    <property type="entry name" value="Homeodomain-like"/>
    <property type="match status" value="1"/>
</dbReference>
<dbReference type="AlphaFoldDB" id="A0A917CTI4"/>
<keyword evidence="2 4" id="KW-0238">DNA-binding</keyword>
<reference evidence="6" key="2">
    <citation type="submission" date="2020-09" db="EMBL/GenBank/DDBJ databases">
        <authorList>
            <person name="Sun Q."/>
            <person name="Zhou Y."/>
        </authorList>
    </citation>
    <scope>NUCLEOTIDE SEQUENCE</scope>
    <source>
        <strain evidence="6">CGMCC 1.12726</strain>
    </source>
</reference>
<dbReference type="FunFam" id="1.10.10.60:FF:000141">
    <property type="entry name" value="TetR family transcriptional regulator"/>
    <property type="match status" value="1"/>
</dbReference>
<feature type="DNA-binding region" description="H-T-H motif" evidence="4">
    <location>
        <begin position="38"/>
        <end position="57"/>
    </location>
</feature>
<proteinExistence type="predicted"/>
<reference evidence="6" key="1">
    <citation type="journal article" date="2014" name="Int. J. Syst. Evol. Microbiol.">
        <title>Complete genome sequence of Corynebacterium casei LMG S-19264T (=DSM 44701T), isolated from a smear-ripened cheese.</title>
        <authorList>
            <consortium name="US DOE Joint Genome Institute (JGI-PGF)"/>
            <person name="Walter F."/>
            <person name="Albersmeier A."/>
            <person name="Kalinowski J."/>
            <person name="Ruckert C."/>
        </authorList>
    </citation>
    <scope>NUCLEOTIDE SEQUENCE</scope>
    <source>
        <strain evidence="6">CGMCC 1.12726</strain>
    </source>
</reference>
<evidence type="ECO:0000313" key="7">
    <source>
        <dbReference type="Proteomes" id="UP000632858"/>
    </source>
</evidence>
<keyword evidence="1" id="KW-0805">Transcription regulation</keyword>
<organism evidence="6 7">
    <name type="scientific">Arenimonas maotaiensis</name>
    <dbReference type="NCBI Taxonomy" id="1446479"/>
    <lineage>
        <taxon>Bacteria</taxon>
        <taxon>Pseudomonadati</taxon>
        <taxon>Pseudomonadota</taxon>
        <taxon>Gammaproteobacteria</taxon>
        <taxon>Lysobacterales</taxon>
        <taxon>Lysobacteraceae</taxon>
        <taxon>Arenimonas</taxon>
    </lineage>
</organism>
<evidence type="ECO:0000256" key="3">
    <source>
        <dbReference type="ARBA" id="ARBA00023163"/>
    </source>
</evidence>
<dbReference type="InterPro" id="IPR001647">
    <property type="entry name" value="HTH_TetR"/>
</dbReference>
<comment type="caution">
    <text evidence="6">The sequence shown here is derived from an EMBL/GenBank/DDBJ whole genome shotgun (WGS) entry which is preliminary data.</text>
</comment>
<dbReference type="Pfam" id="PF14246">
    <property type="entry name" value="TetR_C_7"/>
    <property type="match status" value="1"/>
</dbReference>
<dbReference type="Gene3D" id="1.10.357.10">
    <property type="entry name" value="Tetracycline Repressor, domain 2"/>
    <property type="match status" value="1"/>
</dbReference>
<evidence type="ECO:0000256" key="1">
    <source>
        <dbReference type="ARBA" id="ARBA00023015"/>
    </source>
</evidence>
<sequence length="215" mass="23602">MTPRQKPALGRPKDPEKRQAILQAAAELFPSKGFAGVSMMEIAERAKVSKLTLYSHFTDKEDLFTQAVIDCCEQQLPASSFQPAPGLDIEQALGAIGIGFLELALDEKAISLHRMIVRQSGMDTGNAELYFKVGPARMLAEMRHFLEHAGRSGALDIPKPDLAAEHFFCLLKGLIYMRVLMGLCPPPDRAAREAHVREVVALFIAAYRPGSGRAQ</sequence>
<evidence type="ECO:0000256" key="4">
    <source>
        <dbReference type="PROSITE-ProRule" id="PRU00335"/>
    </source>
</evidence>
<dbReference type="PANTHER" id="PTHR30055:SF146">
    <property type="entry name" value="HTH-TYPE TRANSCRIPTIONAL DUAL REGULATOR CECR"/>
    <property type="match status" value="1"/>
</dbReference>
<dbReference type="InterPro" id="IPR036271">
    <property type="entry name" value="Tet_transcr_reg_TetR-rel_C_sf"/>
</dbReference>
<evidence type="ECO:0000313" key="6">
    <source>
        <dbReference type="EMBL" id="GGF97903.1"/>
    </source>
</evidence>
<feature type="domain" description="HTH tetR-type" evidence="5">
    <location>
        <begin position="15"/>
        <end position="75"/>
    </location>
</feature>
<dbReference type="PANTHER" id="PTHR30055">
    <property type="entry name" value="HTH-TYPE TRANSCRIPTIONAL REGULATOR RUTR"/>
    <property type="match status" value="1"/>
</dbReference>
<keyword evidence="7" id="KW-1185">Reference proteome</keyword>
<gene>
    <name evidence="6" type="ORF">GCM10010960_19510</name>
</gene>
<dbReference type="PRINTS" id="PR00455">
    <property type="entry name" value="HTHTETR"/>
</dbReference>
<dbReference type="RefSeq" id="WP_188450220.1">
    <property type="nucleotide sequence ID" value="NZ_BMFO01000005.1"/>
</dbReference>
<dbReference type="Proteomes" id="UP000632858">
    <property type="component" value="Unassembled WGS sequence"/>
</dbReference>
<dbReference type="InterPro" id="IPR039536">
    <property type="entry name" value="TetR_C_Proteobacteria"/>
</dbReference>
<protein>
    <submittedName>
        <fullName evidence="6">Transcriptional regulator</fullName>
    </submittedName>
</protein>
<dbReference type="InterPro" id="IPR009057">
    <property type="entry name" value="Homeodomain-like_sf"/>
</dbReference>
<dbReference type="SUPFAM" id="SSF48498">
    <property type="entry name" value="Tetracyclin repressor-like, C-terminal domain"/>
    <property type="match status" value="1"/>
</dbReference>
<accession>A0A917CTI4</accession>
<dbReference type="GO" id="GO:0000976">
    <property type="term" value="F:transcription cis-regulatory region binding"/>
    <property type="evidence" value="ECO:0007669"/>
    <property type="project" value="TreeGrafter"/>
</dbReference>